<dbReference type="SUPFAM" id="SSF81383">
    <property type="entry name" value="F-box domain"/>
    <property type="match status" value="1"/>
</dbReference>
<dbReference type="Gene3D" id="1.20.1280.50">
    <property type="match status" value="1"/>
</dbReference>
<evidence type="ECO:0000313" key="2">
    <source>
        <dbReference type="EMBL" id="GAQ77560.1"/>
    </source>
</evidence>
<evidence type="ECO:0000313" key="3">
    <source>
        <dbReference type="Proteomes" id="UP000054558"/>
    </source>
</evidence>
<protein>
    <recommendedName>
        <fullName evidence="1">F-box domain-containing protein</fullName>
    </recommendedName>
</protein>
<proteinExistence type="predicted"/>
<dbReference type="PROSITE" id="PS50181">
    <property type="entry name" value="FBOX"/>
    <property type="match status" value="1"/>
</dbReference>
<name>A0A0U9HK67_KLENI</name>
<feature type="domain" description="F-box" evidence="1">
    <location>
        <begin position="1"/>
        <end position="48"/>
    </location>
</feature>
<evidence type="ECO:0000259" key="1">
    <source>
        <dbReference type="PROSITE" id="PS50181"/>
    </source>
</evidence>
<accession>A0A0U9HK67</accession>
<dbReference type="EMBL" id="DF236950">
    <property type="protein sequence ID" value="GAQ77560.1"/>
    <property type="molecule type" value="Genomic_DNA"/>
</dbReference>
<dbReference type="InterPro" id="IPR001810">
    <property type="entry name" value="F-box_dom"/>
</dbReference>
<sequence length="331" mass="37063">MTDFPSEALPAILSALRGSDLRTLLALLSVSKQWREAALADAALWTSIVVPPSLAPRLTDERLRAILLRAQRRGFDEIDLTGCVQLTVESLDAILEECARFPRRLSFVGCPQLHWTHVLALLEKLQTACQPLASVALRTASKEGHARVPVSQHCPAADGGWSESYLELPGGKVIRNPHLPRANLLGATVRESAPVSARAAPKLVRPERRLRELGVAGIDFRRCKWRELRTLQQYAERLDVGECEDERCFQIRRVAPCASCLCECCEQHLYRCSVCGGRTCREHCFDRTAADTEPRLGVCYRCHLRGRQHRLAQAQESMVLPEVSQETRNNQ</sequence>
<gene>
    <name evidence="2" type="ORF">KFL_000010090</name>
</gene>
<organism evidence="2 3">
    <name type="scientific">Klebsormidium nitens</name>
    <name type="common">Green alga</name>
    <name type="synonym">Ulothrix nitens</name>
    <dbReference type="NCBI Taxonomy" id="105231"/>
    <lineage>
        <taxon>Eukaryota</taxon>
        <taxon>Viridiplantae</taxon>
        <taxon>Streptophyta</taxon>
        <taxon>Klebsormidiophyceae</taxon>
        <taxon>Klebsormidiales</taxon>
        <taxon>Klebsormidiaceae</taxon>
        <taxon>Klebsormidium</taxon>
    </lineage>
</organism>
<dbReference type="Pfam" id="PF12937">
    <property type="entry name" value="F-box-like"/>
    <property type="match status" value="1"/>
</dbReference>
<dbReference type="Proteomes" id="UP000054558">
    <property type="component" value="Unassembled WGS sequence"/>
</dbReference>
<dbReference type="InterPro" id="IPR036047">
    <property type="entry name" value="F-box-like_dom_sf"/>
</dbReference>
<keyword evidence="3" id="KW-1185">Reference proteome</keyword>
<reference evidence="2 3" key="1">
    <citation type="journal article" date="2014" name="Nat. Commun.">
        <title>Klebsormidium flaccidum genome reveals primary factors for plant terrestrial adaptation.</title>
        <authorList>
            <person name="Hori K."/>
            <person name="Maruyama F."/>
            <person name="Fujisawa T."/>
            <person name="Togashi T."/>
            <person name="Yamamoto N."/>
            <person name="Seo M."/>
            <person name="Sato S."/>
            <person name="Yamada T."/>
            <person name="Mori H."/>
            <person name="Tajima N."/>
            <person name="Moriyama T."/>
            <person name="Ikeuchi M."/>
            <person name="Watanabe M."/>
            <person name="Wada H."/>
            <person name="Kobayashi K."/>
            <person name="Saito M."/>
            <person name="Masuda T."/>
            <person name="Sasaki-Sekimoto Y."/>
            <person name="Mashiguchi K."/>
            <person name="Awai K."/>
            <person name="Shimojima M."/>
            <person name="Masuda S."/>
            <person name="Iwai M."/>
            <person name="Nobusawa T."/>
            <person name="Narise T."/>
            <person name="Kondo S."/>
            <person name="Saito H."/>
            <person name="Sato R."/>
            <person name="Murakawa M."/>
            <person name="Ihara Y."/>
            <person name="Oshima-Yamada Y."/>
            <person name="Ohtaka K."/>
            <person name="Satoh M."/>
            <person name="Sonobe K."/>
            <person name="Ishii M."/>
            <person name="Ohtani R."/>
            <person name="Kanamori-Sato M."/>
            <person name="Honoki R."/>
            <person name="Miyazaki D."/>
            <person name="Mochizuki H."/>
            <person name="Umetsu J."/>
            <person name="Higashi K."/>
            <person name="Shibata D."/>
            <person name="Kamiya Y."/>
            <person name="Sato N."/>
            <person name="Nakamura Y."/>
            <person name="Tabata S."/>
            <person name="Ida S."/>
            <person name="Kurokawa K."/>
            <person name="Ohta H."/>
        </authorList>
    </citation>
    <scope>NUCLEOTIDE SEQUENCE [LARGE SCALE GENOMIC DNA]</scope>
    <source>
        <strain evidence="2 3">NIES-2285</strain>
    </source>
</reference>
<dbReference type="AlphaFoldDB" id="A0A0U9HK67"/>